<proteinExistence type="inferred from homology"/>
<keyword evidence="4" id="KW-0233">DNA recombination</keyword>
<dbReference type="Gene3D" id="3.30.160.60">
    <property type="entry name" value="Classic Zinc Finger"/>
    <property type="match status" value="1"/>
</dbReference>
<dbReference type="Gene3D" id="1.10.150.130">
    <property type="match status" value="1"/>
</dbReference>
<keyword evidence="2" id="KW-0229">DNA integration</keyword>
<dbReference type="KEGG" id="pgz:C2E15_11715"/>
<organism evidence="8 9">
    <name type="scientific">Mixta gaviniae</name>
    <dbReference type="NCBI Taxonomy" id="665914"/>
    <lineage>
        <taxon>Bacteria</taxon>
        <taxon>Pseudomonadati</taxon>
        <taxon>Pseudomonadota</taxon>
        <taxon>Gammaproteobacteria</taxon>
        <taxon>Enterobacterales</taxon>
        <taxon>Erwiniaceae</taxon>
        <taxon>Mixta</taxon>
    </lineage>
</organism>
<evidence type="ECO:0000256" key="4">
    <source>
        <dbReference type="ARBA" id="ARBA00023172"/>
    </source>
</evidence>
<dbReference type="Pfam" id="PF00589">
    <property type="entry name" value="Phage_integrase"/>
    <property type="match status" value="1"/>
</dbReference>
<dbReference type="PANTHER" id="PTHR30349">
    <property type="entry name" value="PHAGE INTEGRASE-RELATED"/>
    <property type="match status" value="1"/>
</dbReference>
<dbReference type="EMBL" id="CP026377">
    <property type="protein sequence ID" value="AUX93678.1"/>
    <property type="molecule type" value="Genomic_DNA"/>
</dbReference>
<dbReference type="PANTHER" id="PTHR30349:SF64">
    <property type="entry name" value="PROPHAGE INTEGRASE INTD-RELATED"/>
    <property type="match status" value="1"/>
</dbReference>
<dbReference type="InterPro" id="IPR015094">
    <property type="entry name" value="Integrase_lambda-typ_DNA-bd_N"/>
</dbReference>
<feature type="domain" description="Tyr recombinase" evidence="6">
    <location>
        <begin position="192"/>
        <end position="380"/>
    </location>
</feature>
<dbReference type="InterPro" id="IPR050090">
    <property type="entry name" value="Tyrosine_recombinase_XerCD"/>
</dbReference>
<evidence type="ECO:0000259" key="6">
    <source>
        <dbReference type="PROSITE" id="PS51898"/>
    </source>
</evidence>
<evidence type="ECO:0000256" key="1">
    <source>
        <dbReference type="ARBA" id="ARBA00008857"/>
    </source>
</evidence>
<feature type="domain" description="Core-binding (CB)" evidence="7">
    <location>
        <begin position="85"/>
        <end position="170"/>
    </location>
</feature>
<keyword evidence="9" id="KW-1185">Reference proteome</keyword>
<dbReference type="AlphaFoldDB" id="A0A2L0IGF9"/>
<name>A0A2L0IGF9_9GAMM</name>
<protein>
    <submittedName>
        <fullName evidence="8">Integrase</fullName>
    </submittedName>
</protein>
<dbReference type="PROSITE" id="PS51898">
    <property type="entry name" value="TYR_RECOMBINASE"/>
    <property type="match status" value="1"/>
</dbReference>
<comment type="similarity">
    <text evidence="1">Belongs to the 'phage' integrase family.</text>
</comment>
<dbReference type="InterPro" id="IPR011010">
    <property type="entry name" value="DNA_brk_join_enz"/>
</dbReference>
<gene>
    <name evidence="8" type="ORF">C2E15_11715</name>
</gene>
<dbReference type="RefSeq" id="WP_104957524.1">
    <property type="nucleotide sequence ID" value="NZ_CP026377.1"/>
</dbReference>
<evidence type="ECO:0000256" key="5">
    <source>
        <dbReference type="PROSITE-ProRule" id="PRU01248"/>
    </source>
</evidence>
<dbReference type="GO" id="GO:0008907">
    <property type="term" value="F:integrase activity"/>
    <property type="evidence" value="ECO:0007669"/>
    <property type="project" value="InterPro"/>
</dbReference>
<accession>A0A2L0IGF9</accession>
<dbReference type="GO" id="GO:0006310">
    <property type="term" value="P:DNA recombination"/>
    <property type="evidence" value="ECO:0007669"/>
    <property type="project" value="UniProtKB-KW"/>
</dbReference>
<evidence type="ECO:0000313" key="8">
    <source>
        <dbReference type="EMBL" id="AUX93678.1"/>
    </source>
</evidence>
<sequence length="380" mass="43456">MAARPRKHNVSIPNLYCKLDKRTSKVYWQYRHPLTNQFIGFGTDETAAKEAAVEANRLISQQQTSQISMLVDMAIRKESKTDPGTRLFEWISKYIKICEERFKAKEIALSTMKTRAQYARILERRFPDARLKDIDTKSIAMVLDEYKDSGKSRMSQLLRGVWIDLFKEAQHAGEVDQGFNPALATKKAHNKVKRSRLSFSDWQKIYEAAKEKWPPAASNSMLLALVTGQRRSDIAKMKFTDIWDGYLHIEQLKTGSRIALPLTLRCDALEMTLSDVVAICRDRVLSPYMIHHSRPHGAAKAGDPLDENSLSRYFSESRDIAGIKVAKDKTPPSFHEQRSLSERLYRAQGIDTQLLLGHKSMAMTDRYNDERGSGWQTLAI</sequence>
<evidence type="ECO:0000256" key="3">
    <source>
        <dbReference type="ARBA" id="ARBA00023125"/>
    </source>
</evidence>
<evidence type="ECO:0000313" key="9">
    <source>
        <dbReference type="Proteomes" id="UP000238365"/>
    </source>
</evidence>
<dbReference type="InterPro" id="IPR044068">
    <property type="entry name" value="CB"/>
</dbReference>
<dbReference type="Gene3D" id="1.10.443.10">
    <property type="entry name" value="Intergrase catalytic core"/>
    <property type="match status" value="1"/>
</dbReference>
<keyword evidence="3 5" id="KW-0238">DNA-binding</keyword>
<dbReference type="Pfam" id="PF09003">
    <property type="entry name" value="Arm-DNA-bind_1"/>
    <property type="match status" value="1"/>
</dbReference>
<dbReference type="InterPro" id="IPR010998">
    <property type="entry name" value="Integrase_recombinase_N"/>
</dbReference>
<dbReference type="InterPro" id="IPR002104">
    <property type="entry name" value="Integrase_catalytic"/>
</dbReference>
<evidence type="ECO:0000256" key="2">
    <source>
        <dbReference type="ARBA" id="ARBA00022908"/>
    </source>
</evidence>
<dbReference type="InterPro" id="IPR013762">
    <property type="entry name" value="Integrase-like_cat_sf"/>
</dbReference>
<reference evidence="8 9" key="1">
    <citation type="submission" date="2018-01" db="EMBL/GenBank/DDBJ databases">
        <title>Complete and assembled Genome of Pantoea gaviniae DSM22758T.</title>
        <authorList>
            <person name="Stevens M.J.A."/>
            <person name="Zurfluh K."/>
            <person name="Stephan R."/>
        </authorList>
    </citation>
    <scope>NUCLEOTIDE SEQUENCE [LARGE SCALE GENOMIC DNA]</scope>
    <source>
        <strain evidence="8 9">DSM 22758</strain>
    </source>
</reference>
<dbReference type="Proteomes" id="UP000238365">
    <property type="component" value="Chromosome"/>
</dbReference>
<dbReference type="SUPFAM" id="SSF54171">
    <property type="entry name" value="DNA-binding domain"/>
    <property type="match status" value="1"/>
</dbReference>
<dbReference type="GO" id="GO:0003677">
    <property type="term" value="F:DNA binding"/>
    <property type="evidence" value="ECO:0007669"/>
    <property type="project" value="UniProtKB-UniRule"/>
</dbReference>
<dbReference type="PROSITE" id="PS51900">
    <property type="entry name" value="CB"/>
    <property type="match status" value="1"/>
</dbReference>
<dbReference type="SUPFAM" id="SSF56349">
    <property type="entry name" value="DNA breaking-rejoining enzymes"/>
    <property type="match status" value="1"/>
</dbReference>
<evidence type="ECO:0000259" key="7">
    <source>
        <dbReference type="PROSITE" id="PS51900"/>
    </source>
</evidence>
<dbReference type="InterPro" id="IPR016177">
    <property type="entry name" value="DNA-bd_dom_sf"/>
</dbReference>